<name>A0A5M6ZJ01_9PROT</name>
<feature type="binding site" evidence="15">
    <location>
        <position position="142"/>
    </location>
    <ligand>
        <name>S-adenosyl-L-methionine</name>
        <dbReference type="ChEBI" id="CHEBI:59789"/>
        <label>1</label>
    </ligand>
</feature>
<protein>
    <recommendedName>
        <fullName evidence="14">Coproporphyrinogen-III oxidase</fullName>
        <ecNumber evidence="14">1.3.98.3</ecNumber>
    </recommendedName>
</protein>
<reference evidence="18 19" key="1">
    <citation type="submission" date="2019-09" db="EMBL/GenBank/DDBJ databases">
        <authorList>
            <person name="Kevbrin V."/>
            <person name="Grouzdev D.S."/>
        </authorList>
    </citation>
    <scope>NUCLEOTIDE SEQUENCE [LARGE SCALE GENOMIC DNA]</scope>
    <source>
        <strain evidence="18 19">G-192</strain>
    </source>
</reference>
<dbReference type="InterPro" id="IPR034505">
    <property type="entry name" value="Coproporphyrinogen-III_oxidase"/>
</dbReference>
<evidence type="ECO:0000256" key="2">
    <source>
        <dbReference type="ARBA" id="ARBA00004785"/>
    </source>
</evidence>
<dbReference type="PANTHER" id="PTHR13932">
    <property type="entry name" value="COPROPORPHYRINIGEN III OXIDASE"/>
    <property type="match status" value="1"/>
</dbReference>
<dbReference type="InterPro" id="IPR058240">
    <property type="entry name" value="rSAM_sf"/>
</dbReference>
<dbReference type="AlphaFoldDB" id="A0A5M6ZJ01"/>
<feature type="domain" description="Radical SAM core" evidence="17">
    <location>
        <begin position="43"/>
        <end position="285"/>
    </location>
</feature>
<dbReference type="Proteomes" id="UP000325122">
    <property type="component" value="Unassembled WGS sequence"/>
</dbReference>
<keyword evidence="7 14" id="KW-0949">S-adenosyl-L-methionine</keyword>
<keyword evidence="9 14" id="KW-0560">Oxidoreductase</keyword>
<comment type="subunit">
    <text evidence="4">Monomer.</text>
</comment>
<evidence type="ECO:0000256" key="5">
    <source>
        <dbReference type="ARBA" id="ARBA00022485"/>
    </source>
</evidence>
<dbReference type="UniPathway" id="UPA00251">
    <property type="reaction ID" value="UER00323"/>
</dbReference>
<dbReference type="GO" id="GO:0051539">
    <property type="term" value="F:4 iron, 4 sulfur cluster binding"/>
    <property type="evidence" value="ECO:0007669"/>
    <property type="project" value="UniProtKB-KW"/>
</dbReference>
<dbReference type="InterPro" id="IPR007197">
    <property type="entry name" value="rSAM"/>
</dbReference>
<comment type="pathway">
    <text evidence="2 14">Porphyrin-containing compound metabolism; protoporphyrin-IX biosynthesis; protoporphyrinogen-IX from coproporphyrinogen-III (AdoMet route): step 1/1.</text>
</comment>
<evidence type="ECO:0000256" key="14">
    <source>
        <dbReference type="PIRNR" id="PIRNR000167"/>
    </source>
</evidence>
<evidence type="ECO:0000256" key="6">
    <source>
        <dbReference type="ARBA" id="ARBA00022490"/>
    </source>
</evidence>
<dbReference type="RefSeq" id="WP_150023002.1">
    <property type="nucleotide sequence ID" value="NZ_VWOJ01000002.1"/>
</dbReference>
<comment type="subcellular location">
    <subcellularLocation>
        <location evidence="1 14">Cytoplasm</location>
    </subcellularLocation>
</comment>
<dbReference type="PROSITE" id="PS51918">
    <property type="entry name" value="RADICAL_SAM"/>
    <property type="match status" value="1"/>
</dbReference>
<feature type="binding site" evidence="15">
    <location>
        <position position="109"/>
    </location>
    <ligand>
        <name>S-adenosyl-L-methionine</name>
        <dbReference type="ChEBI" id="CHEBI:59789"/>
        <label>1</label>
    </ligand>
</feature>
<feature type="binding site" evidence="15">
    <location>
        <position position="206"/>
    </location>
    <ligand>
        <name>S-adenosyl-L-methionine</name>
        <dbReference type="ChEBI" id="CHEBI:59789"/>
        <label>2</label>
    </ligand>
</feature>
<dbReference type="Gene3D" id="1.10.10.920">
    <property type="match status" value="1"/>
</dbReference>
<dbReference type="PANTHER" id="PTHR13932:SF6">
    <property type="entry name" value="OXYGEN-INDEPENDENT COPROPORPHYRINOGEN III OXIDASE"/>
    <property type="match status" value="1"/>
</dbReference>
<evidence type="ECO:0000256" key="11">
    <source>
        <dbReference type="ARBA" id="ARBA00023014"/>
    </source>
</evidence>
<dbReference type="EC" id="1.3.98.3" evidence="14"/>
<evidence type="ECO:0000256" key="4">
    <source>
        <dbReference type="ARBA" id="ARBA00011245"/>
    </source>
</evidence>
<organism evidence="18 19">
    <name type="scientific">Alkalicaulis satelles</name>
    <dbReference type="NCBI Taxonomy" id="2609175"/>
    <lineage>
        <taxon>Bacteria</taxon>
        <taxon>Pseudomonadati</taxon>
        <taxon>Pseudomonadota</taxon>
        <taxon>Alphaproteobacteria</taxon>
        <taxon>Maricaulales</taxon>
        <taxon>Maricaulaceae</taxon>
        <taxon>Alkalicaulis</taxon>
    </lineage>
</organism>
<keyword evidence="10 14" id="KW-0408">Iron</keyword>
<dbReference type="GO" id="GO:0051989">
    <property type="term" value="F:coproporphyrinogen dehydrogenase activity"/>
    <property type="evidence" value="ECO:0007669"/>
    <property type="project" value="UniProtKB-EC"/>
</dbReference>
<dbReference type="Gene3D" id="3.30.750.200">
    <property type="match status" value="1"/>
</dbReference>
<feature type="binding site" evidence="15">
    <location>
        <position position="181"/>
    </location>
    <ligand>
        <name>S-adenosyl-L-methionine</name>
        <dbReference type="ChEBI" id="CHEBI:59789"/>
        <label>2</label>
    </ligand>
</feature>
<evidence type="ECO:0000256" key="12">
    <source>
        <dbReference type="ARBA" id="ARBA00023244"/>
    </source>
</evidence>
<proteinExistence type="inferred from homology"/>
<feature type="binding site" evidence="15">
    <location>
        <begin position="110"/>
        <end position="111"/>
    </location>
    <ligand>
        <name>S-adenosyl-L-methionine</name>
        <dbReference type="ChEBI" id="CHEBI:59789"/>
        <label>2</label>
    </ligand>
</feature>
<evidence type="ECO:0000256" key="9">
    <source>
        <dbReference type="ARBA" id="ARBA00023002"/>
    </source>
</evidence>
<feature type="binding site" evidence="15">
    <location>
        <position position="240"/>
    </location>
    <ligand>
        <name>S-adenosyl-L-methionine</name>
        <dbReference type="ChEBI" id="CHEBI:59789"/>
        <label>2</label>
    </ligand>
</feature>
<keyword evidence="11 14" id="KW-0411">Iron-sulfur</keyword>
<comment type="catalytic activity">
    <reaction evidence="13 14">
        <text>coproporphyrinogen III + 2 S-adenosyl-L-methionine = protoporphyrinogen IX + 2 5'-deoxyadenosine + 2 L-methionine + 2 CO2</text>
        <dbReference type="Rhea" id="RHEA:15425"/>
        <dbReference type="ChEBI" id="CHEBI:16526"/>
        <dbReference type="ChEBI" id="CHEBI:17319"/>
        <dbReference type="ChEBI" id="CHEBI:57307"/>
        <dbReference type="ChEBI" id="CHEBI:57309"/>
        <dbReference type="ChEBI" id="CHEBI:57844"/>
        <dbReference type="ChEBI" id="CHEBI:59789"/>
        <dbReference type="EC" id="1.3.98.3"/>
    </reaction>
</comment>
<dbReference type="GO" id="GO:0006782">
    <property type="term" value="P:protoporphyrinogen IX biosynthetic process"/>
    <property type="evidence" value="ECO:0007669"/>
    <property type="project" value="UniProtKB-UniPathway"/>
</dbReference>
<dbReference type="SUPFAM" id="SSF102114">
    <property type="entry name" value="Radical SAM enzymes"/>
    <property type="match status" value="1"/>
</dbReference>
<keyword evidence="5 14" id="KW-0004">4Fe-4S</keyword>
<dbReference type="PIRSF" id="PIRSF000167">
    <property type="entry name" value="HemN"/>
    <property type="match status" value="1"/>
</dbReference>
<evidence type="ECO:0000256" key="10">
    <source>
        <dbReference type="ARBA" id="ARBA00023004"/>
    </source>
</evidence>
<comment type="cofactor">
    <cofactor evidence="14 16">
        <name>[4Fe-4S] cluster</name>
        <dbReference type="ChEBI" id="CHEBI:49883"/>
    </cofactor>
    <text evidence="14 16">Binds 1 [4Fe-4S] cluster. The cluster is coordinated with 3 cysteines and an exchangeable S-adenosyl-L-methionine.</text>
</comment>
<feature type="binding site" evidence="15">
    <location>
        <begin position="64"/>
        <end position="66"/>
    </location>
    <ligand>
        <name>S-adenosyl-L-methionine</name>
        <dbReference type="ChEBI" id="CHEBI:59789"/>
        <label>2</label>
    </ligand>
</feature>
<sequence>MSRRATLLRHANARTPRYTSYPTAPHFHEGVDGAVMERWLGALDPARPVSLYVHVPYCRSLCWYCGCNTRATTRAEPVAAYLERLLKELELTAARLPGRMAISHFAMGGGTPAILSPDQISRLMDAVRARFDLLPGAELSIEIDPRHFTRADAVGLARNGFTRASTGVQSFDPAVQAAINRIQPWELAAIAFDRLREAGVGAINIDLLYGLPRQSAASARASAEAAADLAPDRLAVFGYAHVPHMMAHQRLIRDEELPDARSRLDQADAMEDALLAAGYQAIGIDHYALPGDSMARALKARTLKRNFQGYTTDPSDVLIGLGASAISALPHGYVQAHSDVRAWGQAVEAGRLPARRGVAVSAQDRLRRAIIEQLMTYLDVDPAALAAAHGLAEPEADLSELEAAGIVRRDGARIIVPRAYRPLARLAAAAFDGYLPASAARHSVSV</sequence>
<evidence type="ECO:0000256" key="13">
    <source>
        <dbReference type="ARBA" id="ARBA00048321"/>
    </source>
</evidence>
<feature type="binding site" evidence="15">
    <location>
        <position position="169"/>
    </location>
    <ligand>
        <name>S-adenosyl-L-methionine</name>
        <dbReference type="ChEBI" id="CHEBI:59789"/>
        <label>2</label>
    </ligand>
</feature>
<dbReference type="SFLD" id="SFLDG01065">
    <property type="entry name" value="anaerobic_coproporphyrinogen-I"/>
    <property type="match status" value="1"/>
</dbReference>
<feature type="binding site" evidence="15">
    <location>
        <position position="52"/>
    </location>
    <ligand>
        <name>S-adenosyl-L-methionine</name>
        <dbReference type="ChEBI" id="CHEBI:59789"/>
        <label>1</label>
    </ligand>
</feature>
<comment type="caution">
    <text evidence="18">The sequence shown here is derived from an EMBL/GenBank/DDBJ whole genome shotgun (WGS) entry which is preliminary data.</text>
</comment>
<dbReference type="EMBL" id="VWOJ01000002">
    <property type="protein sequence ID" value="KAA5803734.1"/>
    <property type="molecule type" value="Genomic_DNA"/>
</dbReference>
<evidence type="ECO:0000256" key="15">
    <source>
        <dbReference type="PIRSR" id="PIRSR000167-1"/>
    </source>
</evidence>
<evidence type="ECO:0000256" key="16">
    <source>
        <dbReference type="PIRSR" id="PIRSR000167-2"/>
    </source>
</evidence>
<dbReference type="SMART" id="SM00729">
    <property type="entry name" value="Elp3"/>
    <property type="match status" value="1"/>
</dbReference>
<evidence type="ECO:0000313" key="19">
    <source>
        <dbReference type="Proteomes" id="UP000325122"/>
    </source>
</evidence>
<dbReference type="GO" id="GO:0005737">
    <property type="term" value="C:cytoplasm"/>
    <property type="evidence" value="ECO:0007669"/>
    <property type="project" value="UniProtKB-SubCell"/>
</dbReference>
<feature type="binding site" evidence="16">
    <location>
        <position position="62"/>
    </location>
    <ligand>
        <name>[4Fe-4S] cluster</name>
        <dbReference type="ChEBI" id="CHEBI:49883"/>
        <note>4Fe-4S-S-AdoMet</note>
    </ligand>
</feature>
<feature type="binding site" evidence="16">
    <location>
        <position position="58"/>
    </location>
    <ligand>
        <name>[4Fe-4S] cluster</name>
        <dbReference type="ChEBI" id="CHEBI:49883"/>
        <note>4Fe-4S-S-AdoMet</note>
    </ligand>
</feature>
<dbReference type="InterPro" id="IPR004558">
    <property type="entry name" value="Coprogen_oxidase_HemN"/>
</dbReference>
<keyword evidence="19" id="KW-1185">Reference proteome</keyword>
<evidence type="ECO:0000259" key="17">
    <source>
        <dbReference type="PROSITE" id="PS51918"/>
    </source>
</evidence>
<keyword evidence="6 14" id="KW-0963">Cytoplasm</keyword>
<feature type="binding site" evidence="16">
    <location>
        <position position="65"/>
    </location>
    <ligand>
        <name>[4Fe-4S] cluster</name>
        <dbReference type="ChEBI" id="CHEBI:49883"/>
        <note>4Fe-4S-S-AdoMet</note>
    </ligand>
</feature>
<keyword evidence="8 14" id="KW-0479">Metal-binding</keyword>
<feature type="binding site" evidence="15">
    <location>
        <position position="326"/>
    </location>
    <ligand>
        <name>S-adenosyl-L-methionine</name>
        <dbReference type="ChEBI" id="CHEBI:59789"/>
        <label>1</label>
    </ligand>
</feature>
<evidence type="ECO:0000256" key="7">
    <source>
        <dbReference type="ARBA" id="ARBA00022691"/>
    </source>
</evidence>
<dbReference type="SFLD" id="SFLDS00029">
    <property type="entry name" value="Radical_SAM"/>
    <property type="match status" value="1"/>
</dbReference>
<dbReference type="NCBIfam" id="TIGR00538">
    <property type="entry name" value="hemN"/>
    <property type="match status" value="1"/>
</dbReference>
<dbReference type="Pfam" id="PF04055">
    <property type="entry name" value="Radical_SAM"/>
    <property type="match status" value="1"/>
</dbReference>
<gene>
    <name evidence="18" type="primary">hemN</name>
    <name evidence="18" type="ORF">F1654_07995</name>
</gene>
<evidence type="ECO:0000256" key="3">
    <source>
        <dbReference type="ARBA" id="ARBA00005493"/>
    </source>
</evidence>
<evidence type="ECO:0000256" key="1">
    <source>
        <dbReference type="ARBA" id="ARBA00004496"/>
    </source>
</evidence>
<evidence type="ECO:0000313" key="18">
    <source>
        <dbReference type="EMBL" id="KAA5803734.1"/>
    </source>
</evidence>
<dbReference type="GO" id="GO:0046872">
    <property type="term" value="F:metal ion binding"/>
    <property type="evidence" value="ECO:0007669"/>
    <property type="project" value="UniProtKB-KW"/>
</dbReference>
<keyword evidence="12 14" id="KW-0627">Porphyrin biosynthesis</keyword>
<comment type="similarity">
    <text evidence="3 14">Belongs to the anaerobic coproporphyrinogen-III oxidase family.</text>
</comment>
<dbReference type="InterPro" id="IPR006638">
    <property type="entry name" value="Elp3/MiaA/NifB-like_rSAM"/>
</dbReference>
<accession>A0A5M6ZJ01</accession>
<dbReference type="GO" id="GO:0004109">
    <property type="term" value="F:coproporphyrinogen oxidase activity"/>
    <property type="evidence" value="ECO:0007669"/>
    <property type="project" value="InterPro"/>
</dbReference>
<evidence type="ECO:0000256" key="8">
    <source>
        <dbReference type="ARBA" id="ARBA00022723"/>
    </source>
</evidence>